<accession>A0AAW1Q3D7</accession>
<dbReference type="Pfam" id="PF00155">
    <property type="entry name" value="Aminotran_1_2"/>
    <property type="match status" value="1"/>
</dbReference>
<dbReference type="PANTHER" id="PTHR46383">
    <property type="entry name" value="ASPARTATE AMINOTRANSFERASE"/>
    <property type="match status" value="1"/>
</dbReference>
<dbReference type="CDD" id="cd00609">
    <property type="entry name" value="AAT_like"/>
    <property type="match status" value="1"/>
</dbReference>
<keyword evidence="4" id="KW-0808">Transferase</keyword>
<dbReference type="InterPro" id="IPR050596">
    <property type="entry name" value="AspAT/PAT-like"/>
</dbReference>
<dbReference type="Gene3D" id="3.40.640.10">
    <property type="entry name" value="Type I PLP-dependent aspartate aminotransferase-like (Major domain)"/>
    <property type="match status" value="1"/>
</dbReference>
<keyword evidence="3" id="KW-0032">Aminotransferase</keyword>
<comment type="caution">
    <text evidence="7">The sequence shown here is derived from an EMBL/GenBank/DDBJ whole genome shotgun (WGS) entry which is preliminary data.</text>
</comment>
<dbReference type="InterPro" id="IPR004839">
    <property type="entry name" value="Aminotransferase_I/II_large"/>
</dbReference>
<feature type="domain" description="Aminotransferase class I/classII large" evidence="6">
    <location>
        <begin position="65"/>
        <end position="417"/>
    </location>
</feature>
<dbReference type="AlphaFoldDB" id="A0AAW1Q3D7"/>
<dbReference type="InterPro" id="IPR015424">
    <property type="entry name" value="PyrdxlP-dep_Trfase"/>
</dbReference>
<reference evidence="7 8" key="1">
    <citation type="journal article" date="2024" name="Nat. Commun.">
        <title>Phylogenomics reveals the evolutionary origins of lichenization in chlorophyte algae.</title>
        <authorList>
            <person name="Puginier C."/>
            <person name="Libourel C."/>
            <person name="Otte J."/>
            <person name="Skaloud P."/>
            <person name="Haon M."/>
            <person name="Grisel S."/>
            <person name="Petersen M."/>
            <person name="Berrin J.G."/>
            <person name="Delaux P.M."/>
            <person name="Dal Grande F."/>
            <person name="Keller J."/>
        </authorList>
    </citation>
    <scope>NUCLEOTIDE SEQUENCE [LARGE SCALE GENOMIC DNA]</scope>
    <source>
        <strain evidence="7 8">SAG 2043</strain>
    </source>
</reference>
<gene>
    <name evidence="7" type="ORF">WJX72_001946</name>
</gene>
<keyword evidence="5" id="KW-0663">Pyridoxal phosphate</keyword>
<dbReference type="PANTHER" id="PTHR46383:SF5">
    <property type="entry name" value="AMINOTRANSFERASE CLASS I_CLASSII DOMAIN-CONTAINING PROTEIN"/>
    <property type="match status" value="1"/>
</dbReference>
<dbReference type="GO" id="GO:0008483">
    <property type="term" value="F:transaminase activity"/>
    <property type="evidence" value="ECO:0007669"/>
    <property type="project" value="UniProtKB-KW"/>
</dbReference>
<protein>
    <recommendedName>
        <fullName evidence="6">Aminotransferase class I/classII large domain-containing protein</fullName>
    </recommendedName>
</protein>
<evidence type="ECO:0000259" key="6">
    <source>
        <dbReference type="Pfam" id="PF00155"/>
    </source>
</evidence>
<dbReference type="InterPro" id="IPR015421">
    <property type="entry name" value="PyrdxlP-dep_Trfase_major"/>
</dbReference>
<evidence type="ECO:0000256" key="2">
    <source>
        <dbReference type="ARBA" id="ARBA00007441"/>
    </source>
</evidence>
<proteinExistence type="inferred from homology"/>
<name>A0AAW1Q3D7_9CHLO</name>
<comment type="cofactor">
    <cofactor evidence="1">
        <name>pyridoxal 5'-phosphate</name>
        <dbReference type="ChEBI" id="CHEBI:597326"/>
    </cofactor>
</comment>
<sequence length="447" mass="48178">MQLPVLASGLSVPARLQHQARRRGQAVTASNNGAKLQPDVSERVKATDAPCIVKTKQLMAGVEGVLSLAQGVVSWGPPQAALDRAAAALANSGISAYGPCEGLPELRAALGQKIQDENGLHGYNVMVTAGANQAFTNVLLTLMDASDRIVLFTPYYFNHLMAVQMTGGAHNVVYGECDKQTWHPDLDWLERELAGPSPPKVVVIVNPCNPTGVLLSRAELERASELCRAAGCWLVMDDTYEHFVYEGREHVCLSGEHILHIFSFSKAFGMMGWRMGYIAYPDFDGRGELGAELNKIQDTIPICPTQISMHVALGAVDAGRTWVDSRLDTVVANKDVLIDALSPLGALGHGVAGGEGAIYLWAKLPDGCEDDEAVVEWLVQQHRVCLIQGTSCGCPGYIRVAFANLDPDTCREAATRLKQGLTQLVAKGLPGTQQVREHVKADEVLYS</sequence>
<dbReference type="PROSITE" id="PS00105">
    <property type="entry name" value="AA_TRANSFER_CLASS_1"/>
    <property type="match status" value="1"/>
</dbReference>
<evidence type="ECO:0000256" key="4">
    <source>
        <dbReference type="ARBA" id="ARBA00022679"/>
    </source>
</evidence>
<organism evidence="7 8">
    <name type="scientific">[Myrmecia] bisecta</name>
    <dbReference type="NCBI Taxonomy" id="41462"/>
    <lineage>
        <taxon>Eukaryota</taxon>
        <taxon>Viridiplantae</taxon>
        <taxon>Chlorophyta</taxon>
        <taxon>core chlorophytes</taxon>
        <taxon>Trebouxiophyceae</taxon>
        <taxon>Trebouxiales</taxon>
        <taxon>Trebouxiaceae</taxon>
        <taxon>Myrmecia</taxon>
    </lineage>
</organism>
<evidence type="ECO:0000313" key="8">
    <source>
        <dbReference type="Proteomes" id="UP001489004"/>
    </source>
</evidence>
<dbReference type="InterPro" id="IPR004838">
    <property type="entry name" value="NHTrfase_class1_PyrdxlP-BS"/>
</dbReference>
<comment type="similarity">
    <text evidence="2">Belongs to the class-I pyridoxal-phosphate-dependent aminotransferase family.</text>
</comment>
<evidence type="ECO:0000313" key="7">
    <source>
        <dbReference type="EMBL" id="KAK9815338.1"/>
    </source>
</evidence>
<evidence type="ECO:0000256" key="1">
    <source>
        <dbReference type="ARBA" id="ARBA00001933"/>
    </source>
</evidence>
<dbReference type="GO" id="GO:0030170">
    <property type="term" value="F:pyridoxal phosphate binding"/>
    <property type="evidence" value="ECO:0007669"/>
    <property type="project" value="InterPro"/>
</dbReference>
<dbReference type="Proteomes" id="UP001489004">
    <property type="component" value="Unassembled WGS sequence"/>
</dbReference>
<dbReference type="EMBL" id="JALJOR010000006">
    <property type="protein sequence ID" value="KAK9815338.1"/>
    <property type="molecule type" value="Genomic_DNA"/>
</dbReference>
<evidence type="ECO:0000256" key="5">
    <source>
        <dbReference type="ARBA" id="ARBA00022898"/>
    </source>
</evidence>
<evidence type="ECO:0000256" key="3">
    <source>
        <dbReference type="ARBA" id="ARBA00022576"/>
    </source>
</evidence>
<dbReference type="SUPFAM" id="SSF53383">
    <property type="entry name" value="PLP-dependent transferases"/>
    <property type="match status" value="1"/>
</dbReference>
<keyword evidence="8" id="KW-1185">Reference proteome</keyword>
<dbReference type="GO" id="GO:0006520">
    <property type="term" value="P:amino acid metabolic process"/>
    <property type="evidence" value="ECO:0007669"/>
    <property type="project" value="InterPro"/>
</dbReference>